<dbReference type="GO" id="GO:0000105">
    <property type="term" value="P:L-histidine biosynthetic process"/>
    <property type="evidence" value="ECO:0007669"/>
    <property type="project" value="UniProtKB-UniRule"/>
</dbReference>
<dbReference type="InterPro" id="IPR016195">
    <property type="entry name" value="Pol/histidinol_Pase-like"/>
</dbReference>
<evidence type="ECO:0000259" key="9">
    <source>
        <dbReference type="SMART" id="SM00481"/>
    </source>
</evidence>
<dbReference type="Gene3D" id="3.20.20.140">
    <property type="entry name" value="Metal-dependent hydrolases"/>
    <property type="match status" value="1"/>
</dbReference>
<dbReference type="GO" id="GO:0005737">
    <property type="term" value="C:cytoplasm"/>
    <property type="evidence" value="ECO:0007669"/>
    <property type="project" value="TreeGrafter"/>
</dbReference>
<comment type="pathway">
    <text evidence="1 8">Amino-acid biosynthesis; L-histidine biosynthesis; L-histidine from 5-phospho-alpha-D-ribose 1-diphosphate: step 8/9.</text>
</comment>
<keyword evidence="4 8" id="KW-0028">Amino-acid biosynthesis</keyword>
<dbReference type="EC" id="3.1.3.15" evidence="3 8"/>
<accession>A0A3B6VNF2</accession>
<keyword evidence="5 8" id="KW-0378">Hydrolase</keyword>
<dbReference type="KEGG" id="bpip:BPP43_11395"/>
<evidence type="ECO:0000313" key="11">
    <source>
        <dbReference type="Proteomes" id="UP000010793"/>
    </source>
</evidence>
<dbReference type="UniPathway" id="UPA00031">
    <property type="reaction ID" value="UER00013"/>
</dbReference>
<comment type="similarity">
    <text evidence="2 8">Belongs to the PHP hydrolase family. HisK subfamily.</text>
</comment>
<protein>
    <recommendedName>
        <fullName evidence="3 8">Histidinol-phosphatase</fullName>
        <shortName evidence="8">HolPase</shortName>
        <ecNumber evidence="3 8">3.1.3.15</ecNumber>
    </recommendedName>
</protein>
<dbReference type="InterPro" id="IPR010140">
    <property type="entry name" value="Histidinol_P_phosphatase_HisJ"/>
</dbReference>
<evidence type="ECO:0000256" key="1">
    <source>
        <dbReference type="ARBA" id="ARBA00004970"/>
    </source>
</evidence>
<dbReference type="SUPFAM" id="SSF89550">
    <property type="entry name" value="PHP domain-like"/>
    <property type="match status" value="1"/>
</dbReference>
<dbReference type="AlphaFoldDB" id="A0A3B6VNF2"/>
<proteinExistence type="inferred from homology"/>
<dbReference type="GO" id="GO:0004401">
    <property type="term" value="F:histidinol-phosphatase activity"/>
    <property type="evidence" value="ECO:0007669"/>
    <property type="project" value="UniProtKB-UniRule"/>
</dbReference>
<dbReference type="InterPro" id="IPR004013">
    <property type="entry name" value="PHP_dom"/>
</dbReference>
<dbReference type="SMART" id="SM00481">
    <property type="entry name" value="POLIIIAc"/>
    <property type="match status" value="1"/>
</dbReference>
<evidence type="ECO:0000256" key="5">
    <source>
        <dbReference type="ARBA" id="ARBA00022801"/>
    </source>
</evidence>
<dbReference type="PANTHER" id="PTHR21039">
    <property type="entry name" value="HISTIDINOL PHOSPHATASE-RELATED"/>
    <property type="match status" value="1"/>
</dbReference>
<dbReference type="RefSeq" id="WP_015274934.1">
    <property type="nucleotide sequence ID" value="NC_019908.1"/>
</dbReference>
<reference evidence="10 11" key="1">
    <citation type="journal article" date="2013" name="Genome Announc.">
        <title>Complete Genome Sequence of the Porcine Strain Brachyspira pilosicoli P43/6/78(T.).</title>
        <authorList>
            <person name="Lin C."/>
            <person name="den Bakker H.C."/>
            <person name="Suzuki H."/>
            <person name="Lefebure T."/>
            <person name="Ponnala L."/>
            <person name="Sun Q."/>
            <person name="Stanhope M.J."/>
            <person name="Wiedmann M."/>
            <person name="Duhamel G.E."/>
        </authorList>
    </citation>
    <scope>NUCLEOTIDE SEQUENCE [LARGE SCALE GENOMIC DNA]</scope>
    <source>
        <strain evidence="10 11">P43/6/78</strain>
    </source>
</reference>
<evidence type="ECO:0000256" key="4">
    <source>
        <dbReference type="ARBA" id="ARBA00022605"/>
    </source>
</evidence>
<dbReference type="PANTHER" id="PTHR21039:SF0">
    <property type="entry name" value="HISTIDINOL-PHOSPHATASE"/>
    <property type="match status" value="1"/>
</dbReference>
<evidence type="ECO:0000256" key="7">
    <source>
        <dbReference type="ARBA" id="ARBA00049158"/>
    </source>
</evidence>
<evidence type="ECO:0000256" key="8">
    <source>
        <dbReference type="RuleBase" id="RU366003"/>
    </source>
</evidence>
<keyword evidence="6 8" id="KW-0368">Histidine biosynthesis</keyword>
<evidence type="ECO:0000256" key="2">
    <source>
        <dbReference type="ARBA" id="ARBA00009152"/>
    </source>
</evidence>
<evidence type="ECO:0000256" key="3">
    <source>
        <dbReference type="ARBA" id="ARBA00013085"/>
    </source>
</evidence>
<dbReference type="NCBIfam" id="TIGR01856">
    <property type="entry name" value="hisJ_fam"/>
    <property type="match status" value="1"/>
</dbReference>
<comment type="catalytic activity">
    <reaction evidence="7 8">
        <text>L-histidinol phosphate + H2O = L-histidinol + phosphate</text>
        <dbReference type="Rhea" id="RHEA:14465"/>
        <dbReference type="ChEBI" id="CHEBI:15377"/>
        <dbReference type="ChEBI" id="CHEBI:43474"/>
        <dbReference type="ChEBI" id="CHEBI:57699"/>
        <dbReference type="ChEBI" id="CHEBI:57980"/>
        <dbReference type="EC" id="3.1.3.15"/>
    </reaction>
</comment>
<keyword evidence="11" id="KW-1185">Reference proteome</keyword>
<gene>
    <name evidence="10" type="ORF">BPP43_11395</name>
</gene>
<name>A0A3B6VNF2_BRAPL</name>
<dbReference type="InterPro" id="IPR003141">
    <property type="entry name" value="Pol/His_phosphatase_N"/>
</dbReference>
<sequence>MLADYHVHTEFSDDSNYPLEEVIKDAIKLNIDDICITDHVDYGIKKDWDEIKIKDKNTITNVNYPKYIEDINKIKEKYSKKINIKTGLECGIQTHTIDKYEALLKKYDFDFIIFSVHQVDNKEFWTQDFQRDKTQKEYNEAYYKEMLEVVKSFKNYSVLGHLDLIIRYDKKGIYPFEKVKPIIEDILKIVIEDGKGIEFNTSYTRYGLKDTTPSIDILKLYYKLGGNIITIGSDSHQPSHLGFHINEAKEILKNIGFKQFCTYNKMIPEFHNL</sequence>
<dbReference type="EMBL" id="CP002873">
    <property type="protein sequence ID" value="AGA67431.1"/>
    <property type="molecule type" value="Genomic_DNA"/>
</dbReference>
<evidence type="ECO:0000313" key="10">
    <source>
        <dbReference type="EMBL" id="AGA67431.1"/>
    </source>
</evidence>
<evidence type="ECO:0000256" key="6">
    <source>
        <dbReference type="ARBA" id="ARBA00023102"/>
    </source>
</evidence>
<dbReference type="Proteomes" id="UP000010793">
    <property type="component" value="Chromosome"/>
</dbReference>
<organism evidence="10 11">
    <name type="scientific">Brachyspira pilosicoli P43/6/78</name>
    <dbReference type="NCBI Taxonomy" id="1042417"/>
    <lineage>
        <taxon>Bacteria</taxon>
        <taxon>Pseudomonadati</taxon>
        <taxon>Spirochaetota</taxon>
        <taxon>Spirochaetia</taxon>
        <taxon>Brachyspirales</taxon>
        <taxon>Brachyspiraceae</taxon>
        <taxon>Brachyspira</taxon>
    </lineage>
</organism>
<feature type="domain" description="Polymerase/histidinol phosphatase N-terminal" evidence="9">
    <location>
        <begin position="3"/>
        <end position="94"/>
    </location>
</feature>
<dbReference type="Pfam" id="PF02811">
    <property type="entry name" value="PHP"/>
    <property type="match status" value="1"/>
</dbReference>